<feature type="compositionally biased region" description="Acidic residues" evidence="1">
    <location>
        <begin position="159"/>
        <end position="182"/>
    </location>
</feature>
<gene>
    <name evidence="2" type="ORF">PAC_03904</name>
</gene>
<sequence>MKLSSFLKFGFVIYRCTYSDDAAWTQLLSLIKREAQEDIKELGPGRNWLGAHLEWTVVEDPTLDGATQEEVKRRFDGWADGVVEEYGRTSTDNVRGLPQFNFCVFVDEKCLASLEKSKAVVDGRKPPVFVVLMRAKRGVPVWVLDAQAAASRRPRSGVDSEDEEEEIFENEEEEEEEIEDEDDIPLAAHEATWMYVETQHLLSLYNSLHTDSSWEHFYVRPPGVYGRNEV</sequence>
<feature type="region of interest" description="Disordered" evidence="1">
    <location>
        <begin position="153"/>
        <end position="182"/>
    </location>
</feature>
<proteinExistence type="predicted"/>
<evidence type="ECO:0000313" key="2">
    <source>
        <dbReference type="EMBL" id="CZR54021.1"/>
    </source>
</evidence>
<dbReference type="AlphaFoldDB" id="A0A1L7WMN2"/>
<name>A0A1L7WMN2_9HELO</name>
<dbReference type="Proteomes" id="UP000184330">
    <property type="component" value="Unassembled WGS sequence"/>
</dbReference>
<keyword evidence="3" id="KW-1185">Reference proteome</keyword>
<protein>
    <submittedName>
        <fullName evidence="2">Uncharacterized protein</fullName>
    </submittedName>
</protein>
<evidence type="ECO:0000313" key="3">
    <source>
        <dbReference type="Proteomes" id="UP000184330"/>
    </source>
</evidence>
<dbReference type="STRING" id="576137.A0A1L7WMN2"/>
<accession>A0A1L7WMN2</accession>
<organism evidence="2 3">
    <name type="scientific">Phialocephala subalpina</name>
    <dbReference type="NCBI Taxonomy" id="576137"/>
    <lineage>
        <taxon>Eukaryota</taxon>
        <taxon>Fungi</taxon>
        <taxon>Dikarya</taxon>
        <taxon>Ascomycota</taxon>
        <taxon>Pezizomycotina</taxon>
        <taxon>Leotiomycetes</taxon>
        <taxon>Helotiales</taxon>
        <taxon>Mollisiaceae</taxon>
        <taxon>Phialocephala</taxon>
        <taxon>Phialocephala fortinii species complex</taxon>
    </lineage>
</organism>
<dbReference type="OrthoDB" id="4424523at2759"/>
<dbReference type="EMBL" id="FJOG01000004">
    <property type="protein sequence ID" value="CZR54021.1"/>
    <property type="molecule type" value="Genomic_DNA"/>
</dbReference>
<evidence type="ECO:0000256" key="1">
    <source>
        <dbReference type="SAM" id="MobiDB-lite"/>
    </source>
</evidence>
<reference evidence="2 3" key="1">
    <citation type="submission" date="2016-03" db="EMBL/GenBank/DDBJ databases">
        <authorList>
            <person name="Ploux O."/>
        </authorList>
    </citation>
    <scope>NUCLEOTIDE SEQUENCE [LARGE SCALE GENOMIC DNA]</scope>
    <source>
        <strain evidence="2 3">UAMH 11012</strain>
    </source>
</reference>